<evidence type="ECO:0000256" key="1">
    <source>
        <dbReference type="SAM" id="Coils"/>
    </source>
</evidence>
<feature type="coiled-coil region" evidence="1">
    <location>
        <begin position="18"/>
        <end position="45"/>
    </location>
</feature>
<feature type="compositionally biased region" description="Low complexity" evidence="2">
    <location>
        <begin position="237"/>
        <end position="247"/>
    </location>
</feature>
<protein>
    <submittedName>
        <fullName evidence="3">Uncharacterized protein</fullName>
    </submittedName>
</protein>
<dbReference type="EMBL" id="JBBJCI010000087">
    <property type="protein sequence ID" value="KAK7248735.1"/>
    <property type="molecule type" value="Genomic_DNA"/>
</dbReference>
<feature type="region of interest" description="Disordered" evidence="2">
    <location>
        <begin position="189"/>
        <end position="259"/>
    </location>
</feature>
<feature type="compositionally biased region" description="Basic residues" evidence="2">
    <location>
        <begin position="203"/>
        <end position="219"/>
    </location>
</feature>
<keyword evidence="1" id="KW-0175">Coiled coil</keyword>
<reference evidence="3 4" key="1">
    <citation type="submission" date="2024-03" db="EMBL/GenBank/DDBJ databases">
        <title>Aureococcus anophagefferens CCMP1851 and Kratosvirus quantuckense: Draft genome of a second virus-susceptible host strain in the model system.</title>
        <authorList>
            <person name="Chase E."/>
            <person name="Truchon A.R."/>
            <person name="Schepens W."/>
            <person name="Wilhelm S.W."/>
        </authorList>
    </citation>
    <scope>NUCLEOTIDE SEQUENCE [LARGE SCALE GENOMIC DNA]</scope>
    <source>
        <strain evidence="3 4">CCMP1851</strain>
    </source>
</reference>
<feature type="compositionally biased region" description="Basic and acidic residues" evidence="2">
    <location>
        <begin position="282"/>
        <end position="296"/>
    </location>
</feature>
<dbReference type="Proteomes" id="UP001363151">
    <property type="component" value="Unassembled WGS sequence"/>
</dbReference>
<organism evidence="3 4">
    <name type="scientific">Aureococcus anophagefferens</name>
    <name type="common">Harmful bloom alga</name>
    <dbReference type="NCBI Taxonomy" id="44056"/>
    <lineage>
        <taxon>Eukaryota</taxon>
        <taxon>Sar</taxon>
        <taxon>Stramenopiles</taxon>
        <taxon>Ochrophyta</taxon>
        <taxon>Pelagophyceae</taxon>
        <taxon>Pelagomonadales</taxon>
        <taxon>Pelagomonadaceae</taxon>
        <taxon>Aureococcus</taxon>
    </lineage>
</organism>
<evidence type="ECO:0000256" key="2">
    <source>
        <dbReference type="SAM" id="MobiDB-lite"/>
    </source>
</evidence>
<comment type="caution">
    <text evidence="3">The sequence shown here is derived from an EMBL/GenBank/DDBJ whole genome shotgun (WGS) entry which is preliminary data.</text>
</comment>
<keyword evidence="4" id="KW-1185">Reference proteome</keyword>
<evidence type="ECO:0000313" key="4">
    <source>
        <dbReference type="Proteomes" id="UP001363151"/>
    </source>
</evidence>
<proteinExistence type="predicted"/>
<sequence>MSDNLSSFMNLPRLEQLFGQLMAQLAQQEGEIAALKDRCAAAETTAARVGDLEAQLLRLETVAALPGGGSLGRRVVENGAAVARLADVVDRLGRDVADFGASHEGHVASAAERHAALEGAVARKDHAIALEARLEAVNARVDLCASGLATKVDAADAAGLSATCERLRGIDGFVGEARGRLGVLEGRARAASPVAPRGPLAARRPRRRRRPSRTRRPGPRRSTTWASATRRARARSTPRSAPATAGGARRGARRAKAQDDVDALAASAAERFAAAADAADTDAARHETRADADRPAHGRRRGERPARGSSSTRRPSTKIAMAAFTEWPKELEDNKVSTTKHGKRIFGAAFKALGKTDAIKRMDAEKDWRHQ</sequence>
<gene>
    <name evidence="3" type="ORF">SO694_000402111</name>
</gene>
<evidence type="ECO:0000313" key="3">
    <source>
        <dbReference type="EMBL" id="KAK7248735.1"/>
    </source>
</evidence>
<feature type="compositionally biased region" description="Low complexity" evidence="2">
    <location>
        <begin position="220"/>
        <end position="229"/>
    </location>
</feature>
<feature type="region of interest" description="Disordered" evidence="2">
    <location>
        <begin position="277"/>
        <end position="317"/>
    </location>
</feature>
<name>A0ABR1G667_AURAN</name>
<accession>A0ABR1G667</accession>